<dbReference type="PRINTS" id="PR00111">
    <property type="entry name" value="ABHYDROLASE"/>
</dbReference>
<evidence type="ECO:0000259" key="1">
    <source>
        <dbReference type="Pfam" id="PF00561"/>
    </source>
</evidence>
<dbReference type="PANTHER" id="PTHR43798">
    <property type="entry name" value="MONOACYLGLYCEROL LIPASE"/>
    <property type="match status" value="1"/>
</dbReference>
<feature type="domain" description="AB hydrolase-1" evidence="1">
    <location>
        <begin position="21"/>
        <end position="136"/>
    </location>
</feature>
<dbReference type="SUPFAM" id="SSF53474">
    <property type="entry name" value="alpha/beta-Hydrolases"/>
    <property type="match status" value="1"/>
</dbReference>
<dbReference type="AlphaFoldDB" id="A0A9D7S5V6"/>
<accession>A0A9D7S5V6</accession>
<dbReference type="InterPro" id="IPR050266">
    <property type="entry name" value="AB_hydrolase_sf"/>
</dbReference>
<keyword evidence="2" id="KW-0378">Hydrolase</keyword>
<protein>
    <submittedName>
        <fullName evidence="2">Alpha/beta hydrolase</fullName>
    </submittedName>
</protein>
<dbReference type="GO" id="GO:0016020">
    <property type="term" value="C:membrane"/>
    <property type="evidence" value="ECO:0007669"/>
    <property type="project" value="TreeGrafter"/>
</dbReference>
<dbReference type="GO" id="GO:0016787">
    <property type="term" value="F:hydrolase activity"/>
    <property type="evidence" value="ECO:0007669"/>
    <property type="project" value="UniProtKB-KW"/>
</dbReference>
<organism evidence="2 3">
    <name type="scientific">Candidatus Defluviibacterium haderslevense</name>
    <dbReference type="NCBI Taxonomy" id="2981993"/>
    <lineage>
        <taxon>Bacteria</taxon>
        <taxon>Pseudomonadati</taxon>
        <taxon>Bacteroidota</taxon>
        <taxon>Saprospiria</taxon>
        <taxon>Saprospirales</taxon>
        <taxon>Saprospiraceae</taxon>
        <taxon>Candidatus Defluviibacterium</taxon>
    </lineage>
</organism>
<name>A0A9D7S5V6_9BACT</name>
<reference evidence="2 3" key="1">
    <citation type="submission" date="2020-10" db="EMBL/GenBank/DDBJ databases">
        <title>Connecting structure to function with the recovery of over 1000 high-quality activated sludge metagenome-assembled genomes encoding full-length rRNA genes using long-read sequencing.</title>
        <authorList>
            <person name="Singleton C.M."/>
            <person name="Petriglieri F."/>
            <person name="Kristensen J.M."/>
            <person name="Kirkegaard R.H."/>
            <person name="Michaelsen T.Y."/>
            <person name="Andersen M.H."/>
            <person name="Karst S.M."/>
            <person name="Dueholm M.S."/>
            <person name="Nielsen P.H."/>
            <person name="Albertsen M."/>
        </authorList>
    </citation>
    <scope>NUCLEOTIDE SEQUENCE [LARGE SCALE GENOMIC DNA]</scope>
    <source>
        <strain evidence="2">Ribe_18-Q3-R11-54_BAT3C.373</strain>
    </source>
</reference>
<dbReference type="Pfam" id="PF00561">
    <property type="entry name" value="Abhydrolase_1"/>
    <property type="match status" value="2"/>
</dbReference>
<proteinExistence type="predicted"/>
<evidence type="ECO:0000313" key="3">
    <source>
        <dbReference type="Proteomes" id="UP000808349"/>
    </source>
</evidence>
<dbReference type="Proteomes" id="UP000808349">
    <property type="component" value="Unassembled WGS sequence"/>
</dbReference>
<dbReference type="EMBL" id="JADKFW010000004">
    <property type="protein sequence ID" value="MBK9716430.1"/>
    <property type="molecule type" value="Genomic_DNA"/>
</dbReference>
<gene>
    <name evidence="2" type="ORF">IPO85_02695</name>
</gene>
<feature type="domain" description="AB hydrolase-1" evidence="1">
    <location>
        <begin position="186"/>
        <end position="238"/>
    </location>
</feature>
<dbReference type="InterPro" id="IPR029058">
    <property type="entry name" value="AB_hydrolase_fold"/>
</dbReference>
<dbReference type="InterPro" id="IPR000073">
    <property type="entry name" value="AB_hydrolase_1"/>
</dbReference>
<sequence length="253" mass="28325">MEYTIVEEGKFKYIESEGTGPVLMLLHGLLGALSNFKGIIEAFKDDYKVVVPILPIYEMPLFQVSVTGLVDYVAEFVKYKNYNAVNVLGNSLGGHIGLLYTLAHQDKVSSLILTGSSGLFESGMGNTFPKRGDYEFIKKKAEDTFYDPAIATKELIDELYNVVNDRNKAIRIVATAKSAIRHNLGDKLHLIKIPVLLIWGKEDSVTPPFVGEKFEELLPDAKLYLIDKCGHAPMMEKPDEFNEILKSFLEKNT</sequence>
<comment type="caution">
    <text evidence="2">The sequence shown here is derived from an EMBL/GenBank/DDBJ whole genome shotgun (WGS) entry which is preliminary data.</text>
</comment>
<dbReference type="Gene3D" id="3.40.50.1820">
    <property type="entry name" value="alpha/beta hydrolase"/>
    <property type="match status" value="1"/>
</dbReference>
<evidence type="ECO:0000313" key="2">
    <source>
        <dbReference type="EMBL" id="MBK9716430.1"/>
    </source>
</evidence>
<dbReference type="PANTHER" id="PTHR43798:SF33">
    <property type="entry name" value="HYDROLASE, PUTATIVE (AFU_ORTHOLOGUE AFUA_2G14860)-RELATED"/>
    <property type="match status" value="1"/>
</dbReference>